<accession>A0A4R6Z7K8</accession>
<sequence length="449" mass="50289">MIDQPDSTRRAAFRAAIERFLQERRDAKLEKLPEDAQNREALLAQFQAASWIEDAARRVSQIQAVTHSLKAIHPDARGTNLYCPPALLPGHAELGSHVLGGDFAGDVVGNAAALDVYKFLRLQANGMTLLDALLADDPDLLAAFSSDPDQAGAWCKAFANLVQPRGELASHTHAKQVYWLVDEMPTEDSAYHLLAPLYASSLTQRVHTTINDDRFSDAAKAAREARREKRDHPAGFAEYPHLAVQKLGGTKPQNISQLNSERGGANYLLASLPPQWKSKVRPPLNIDSVFSRFGARDLVHTLVAELREFLEGDPTSIKPTRDFREDLFDRLVDELAWFASELHDALSPGWSTAPACQLPMAEQLWLDPGRATHDDEFHRHWQRLDWPEEIGRSFGYWLNSELKGRLPVGLVELREWAKELLGDEIWMAHLKNLGRQMARDRRAAKGDAA</sequence>
<dbReference type="OrthoDB" id="9815616at2"/>
<dbReference type="RefSeq" id="WP_133817427.1">
    <property type="nucleotide sequence ID" value="NZ_SNZH01000002.1"/>
</dbReference>
<name>A0A4R6Z7K8_9GAMM</name>
<dbReference type="Proteomes" id="UP000295293">
    <property type="component" value="Unassembled WGS sequence"/>
</dbReference>
<organism evidence="1 2">
    <name type="scientific">Tahibacter aquaticus</name>
    <dbReference type="NCBI Taxonomy" id="520092"/>
    <lineage>
        <taxon>Bacteria</taxon>
        <taxon>Pseudomonadati</taxon>
        <taxon>Pseudomonadota</taxon>
        <taxon>Gammaproteobacteria</taxon>
        <taxon>Lysobacterales</taxon>
        <taxon>Rhodanobacteraceae</taxon>
        <taxon>Tahibacter</taxon>
    </lineage>
</organism>
<dbReference type="AlphaFoldDB" id="A0A4R6Z7K8"/>
<dbReference type="Pfam" id="PF09611">
    <property type="entry name" value="Cas_Csy1"/>
    <property type="match status" value="1"/>
</dbReference>
<gene>
    <name evidence="1" type="ORF">DFR29_102374</name>
</gene>
<keyword evidence="2" id="KW-1185">Reference proteome</keyword>
<evidence type="ECO:0000313" key="2">
    <source>
        <dbReference type="Proteomes" id="UP000295293"/>
    </source>
</evidence>
<evidence type="ECO:0000313" key="1">
    <source>
        <dbReference type="EMBL" id="TDR47714.1"/>
    </source>
</evidence>
<reference evidence="1 2" key="1">
    <citation type="submission" date="2019-03" db="EMBL/GenBank/DDBJ databases">
        <title>Genomic Encyclopedia of Type Strains, Phase IV (KMG-IV): sequencing the most valuable type-strain genomes for metagenomic binning, comparative biology and taxonomic classification.</title>
        <authorList>
            <person name="Goeker M."/>
        </authorList>
    </citation>
    <scope>NUCLEOTIDE SEQUENCE [LARGE SCALE GENOMIC DNA]</scope>
    <source>
        <strain evidence="1 2">DSM 21667</strain>
    </source>
</reference>
<dbReference type="NCBIfam" id="TIGR02564">
    <property type="entry name" value="cas_Csy1"/>
    <property type="match status" value="1"/>
</dbReference>
<comment type="caution">
    <text evidence="1">The sequence shown here is derived from an EMBL/GenBank/DDBJ whole genome shotgun (WGS) entry which is preliminary data.</text>
</comment>
<dbReference type="EMBL" id="SNZH01000002">
    <property type="protein sequence ID" value="TDR47714.1"/>
    <property type="molecule type" value="Genomic_DNA"/>
</dbReference>
<proteinExistence type="predicted"/>
<dbReference type="InterPro" id="IPR013397">
    <property type="entry name" value="CRISPR-assoc_prot_Csy1"/>
</dbReference>
<protein>
    <submittedName>
        <fullName evidence="1">CRISPR-associated Csy1 family protein</fullName>
    </submittedName>
</protein>